<evidence type="ECO:0000256" key="5">
    <source>
        <dbReference type="PROSITE-ProRule" id="PRU00205"/>
    </source>
</evidence>
<evidence type="ECO:0000313" key="8">
    <source>
        <dbReference type="EMBL" id="POM60989.1"/>
    </source>
</evidence>
<keyword evidence="4 5" id="KW-0472">Membrane</keyword>
<dbReference type="GO" id="GO:0005783">
    <property type="term" value="C:endoplasmic reticulum"/>
    <property type="evidence" value="ECO:0007669"/>
    <property type="project" value="TreeGrafter"/>
</dbReference>
<evidence type="ECO:0000259" key="7">
    <source>
        <dbReference type="PROSITE" id="PS50922"/>
    </source>
</evidence>
<feature type="transmembrane region" description="Helical" evidence="6">
    <location>
        <begin position="112"/>
        <end position="133"/>
    </location>
</feature>
<feature type="transmembrane region" description="Helical" evidence="6">
    <location>
        <begin position="68"/>
        <end position="92"/>
    </location>
</feature>
<dbReference type="PANTHER" id="PTHR12560">
    <property type="entry name" value="LONGEVITY ASSURANCE FACTOR 1 LAG1"/>
    <property type="match status" value="1"/>
</dbReference>
<feature type="transmembrane region" description="Helical" evidence="6">
    <location>
        <begin position="212"/>
        <end position="233"/>
    </location>
</feature>
<comment type="subcellular location">
    <subcellularLocation>
        <location evidence="1">Membrane</location>
        <topology evidence="1">Multi-pass membrane protein</topology>
    </subcellularLocation>
</comment>
<dbReference type="GO" id="GO:0050291">
    <property type="term" value="F:sphingosine N-acyltransferase activity"/>
    <property type="evidence" value="ECO:0007669"/>
    <property type="project" value="InterPro"/>
</dbReference>
<dbReference type="AlphaFoldDB" id="A0A2P4X626"/>
<dbReference type="EMBL" id="NCKW01016459">
    <property type="protein sequence ID" value="POM60989.1"/>
    <property type="molecule type" value="Genomic_DNA"/>
</dbReference>
<dbReference type="Proteomes" id="UP000237271">
    <property type="component" value="Unassembled WGS sequence"/>
</dbReference>
<dbReference type="Pfam" id="PF03798">
    <property type="entry name" value="TRAM_LAG1_CLN8"/>
    <property type="match status" value="1"/>
</dbReference>
<comment type="caution">
    <text evidence="8">The sequence shown here is derived from an EMBL/GenBank/DDBJ whole genome shotgun (WGS) entry which is preliminary data.</text>
</comment>
<dbReference type="OrthoDB" id="537032at2759"/>
<evidence type="ECO:0000256" key="3">
    <source>
        <dbReference type="ARBA" id="ARBA00022989"/>
    </source>
</evidence>
<dbReference type="SMART" id="SM00724">
    <property type="entry name" value="TLC"/>
    <property type="match status" value="1"/>
</dbReference>
<evidence type="ECO:0000256" key="2">
    <source>
        <dbReference type="ARBA" id="ARBA00022692"/>
    </source>
</evidence>
<accession>A0A2P4X626</accession>
<keyword evidence="9" id="KW-1185">Reference proteome</keyword>
<dbReference type="PROSITE" id="PS50922">
    <property type="entry name" value="TLC"/>
    <property type="match status" value="1"/>
</dbReference>
<dbReference type="InterPro" id="IPR016439">
    <property type="entry name" value="Lag1/Lac1-like"/>
</dbReference>
<evidence type="ECO:0000313" key="9">
    <source>
        <dbReference type="Proteomes" id="UP000237271"/>
    </source>
</evidence>
<evidence type="ECO:0000256" key="4">
    <source>
        <dbReference type="ARBA" id="ARBA00023136"/>
    </source>
</evidence>
<gene>
    <name evidence="8" type="ORF">PHPALM_30069</name>
</gene>
<name>A0A2P4X626_9STRA</name>
<feature type="transmembrane region" description="Helical" evidence="6">
    <location>
        <begin position="254"/>
        <end position="275"/>
    </location>
</feature>
<dbReference type="PANTHER" id="PTHR12560:SF0">
    <property type="entry name" value="LD18904P"/>
    <property type="match status" value="1"/>
</dbReference>
<protein>
    <recommendedName>
        <fullName evidence="7">TLC domain-containing protein</fullName>
    </recommendedName>
</protein>
<reference evidence="8 9" key="1">
    <citation type="journal article" date="2017" name="Genome Biol. Evol.">
        <title>Phytophthora megakarya and P. palmivora, closely related causal agents of cacao black pod rot, underwent increases in genome sizes and gene numbers by different mechanisms.</title>
        <authorList>
            <person name="Ali S.S."/>
            <person name="Shao J."/>
            <person name="Lary D.J."/>
            <person name="Kronmiller B."/>
            <person name="Shen D."/>
            <person name="Strem M.D."/>
            <person name="Amoako-Attah I."/>
            <person name="Akrofi A.Y."/>
            <person name="Begoude B.A."/>
            <person name="Ten Hoopen G.M."/>
            <person name="Coulibaly K."/>
            <person name="Kebe B.I."/>
            <person name="Melnick R.L."/>
            <person name="Guiltinan M.J."/>
            <person name="Tyler B.M."/>
            <person name="Meinhardt L.W."/>
            <person name="Bailey B.A."/>
        </authorList>
    </citation>
    <scope>NUCLEOTIDE SEQUENCE [LARGE SCALE GENOMIC DNA]</scope>
    <source>
        <strain evidence="9">sbr112.9</strain>
    </source>
</reference>
<feature type="domain" description="TLC" evidence="7">
    <location>
        <begin position="1"/>
        <end position="188"/>
    </location>
</feature>
<organism evidence="8 9">
    <name type="scientific">Phytophthora palmivora</name>
    <dbReference type="NCBI Taxonomy" id="4796"/>
    <lineage>
        <taxon>Eukaryota</taxon>
        <taxon>Sar</taxon>
        <taxon>Stramenopiles</taxon>
        <taxon>Oomycota</taxon>
        <taxon>Peronosporomycetes</taxon>
        <taxon>Peronosporales</taxon>
        <taxon>Peronosporaceae</taxon>
        <taxon>Phytophthora</taxon>
    </lineage>
</organism>
<dbReference type="GO" id="GO:0046513">
    <property type="term" value="P:ceramide biosynthetic process"/>
    <property type="evidence" value="ECO:0007669"/>
    <property type="project" value="InterPro"/>
</dbReference>
<evidence type="ECO:0000256" key="6">
    <source>
        <dbReference type="SAM" id="Phobius"/>
    </source>
</evidence>
<dbReference type="GO" id="GO:0016020">
    <property type="term" value="C:membrane"/>
    <property type="evidence" value="ECO:0007669"/>
    <property type="project" value="UniProtKB-SubCell"/>
</dbReference>
<feature type="non-terminal residue" evidence="8">
    <location>
        <position position="311"/>
    </location>
</feature>
<keyword evidence="2 5" id="KW-0812">Transmembrane</keyword>
<keyword evidence="3 6" id="KW-1133">Transmembrane helix</keyword>
<dbReference type="InterPro" id="IPR006634">
    <property type="entry name" value="TLC-dom"/>
</dbReference>
<sequence length="311" mass="35096">MQHEPWFPPSLGGKGEVIKSFDVLSDAPSSALKYYFMVQLGYHLHSLLFMVFFSPIRNDFIEMLLHHVATIILIGGSYLANYTAFGALVVFTHDLGDVTGYGIKSIVDTGKTPLVAFMYVVLLVSWAYTRLFVFPCHLIYSSLIELPEKHPDIVNAFVYPMNAMLCMLMVLHIYWYFLFLVMGYALVSKGVAEDIQHKVEDSEEEEAEPSPYVLIALTLTLVPIVLAELFGVAQMRAAIPEFQTDPNMPHISEWLIGIGFAFVIIALRFAFLAVAKPIGRRILSPAKRLHADRVERFATVLFKFTYFAVIT</sequence>
<evidence type="ECO:0000256" key="1">
    <source>
        <dbReference type="ARBA" id="ARBA00004141"/>
    </source>
</evidence>
<proteinExistence type="predicted"/>
<feature type="transmembrane region" description="Helical" evidence="6">
    <location>
        <begin position="153"/>
        <end position="177"/>
    </location>
</feature>
<feature type="transmembrane region" description="Helical" evidence="6">
    <location>
        <begin position="34"/>
        <end position="56"/>
    </location>
</feature>